<reference evidence="1 2" key="1">
    <citation type="submission" date="2015-10" db="EMBL/GenBank/DDBJ databases">
        <title>Large-scale maps of variable infection efficiencies in aquatic Bacteriodetes phage-host model systems.</title>
        <authorList>
            <person name="Holmfeldt K."/>
            <person name="Solonenko N."/>
            <person name="Howard-Varona C."/>
            <person name="Moreno M."/>
            <person name="Malmstrom R.R."/>
            <person name="Blow M.J."/>
            <person name="Sullivan M.B."/>
        </authorList>
    </citation>
    <scope>NUCLEOTIDE SEQUENCE [LARGE SCALE GENOMIC DNA]</scope>
</reference>
<accession>A0A0S2MVU3</accession>
<protein>
    <submittedName>
        <fullName evidence="1">Uncharacterized protein</fullName>
    </submittedName>
</protein>
<dbReference type="Proteomes" id="UP000229115">
    <property type="component" value="Segment"/>
</dbReference>
<sequence>MNAINRKQKIKNMELISYGRITENFKTIAQLKDYFNKIKNKEIPSNRLDCYPTDKLNVKALSAIINKFTASKLDMPKDWEIFYPSDSYPSHTDEGGTSYFIGLESGNFTIGDISYPIVPYVLYSFEDSKLHNTDFGAIMLK</sequence>
<gene>
    <name evidence="1" type="ORF">Phi4113_014</name>
</gene>
<dbReference type="EMBL" id="KT962245">
    <property type="protein sequence ID" value="ALO80023.1"/>
    <property type="molecule type" value="Genomic_RNA"/>
</dbReference>
<proteinExistence type="predicted"/>
<name>A0A0S2MVU3_9CAUD</name>
<evidence type="ECO:0000313" key="1">
    <source>
        <dbReference type="EMBL" id="ALO80023.1"/>
    </source>
</evidence>
<organism evidence="1 2">
    <name type="scientific">Cellulophaga phage phi4:1_13</name>
    <dbReference type="NCBI Taxonomy" id="1747284"/>
    <lineage>
        <taxon>Viruses</taxon>
        <taxon>Duplodnaviria</taxon>
        <taxon>Heunggongvirae</taxon>
        <taxon>Uroviricota</taxon>
        <taxon>Caudoviricetes</taxon>
        <taxon>Lightbulbvirus</taxon>
        <taxon>Lightbulbvirus Cba41</taxon>
    </lineage>
</organism>
<evidence type="ECO:0000313" key="2">
    <source>
        <dbReference type="Proteomes" id="UP000229115"/>
    </source>
</evidence>